<dbReference type="AlphaFoldDB" id="A0A1I1W1Q3"/>
<proteinExistence type="predicted"/>
<dbReference type="InterPro" id="IPR013094">
    <property type="entry name" value="AB_hydrolase_3"/>
</dbReference>
<reference evidence="3 4" key="1">
    <citation type="submission" date="2016-10" db="EMBL/GenBank/DDBJ databases">
        <authorList>
            <person name="Varghese N."/>
            <person name="Submissions S."/>
        </authorList>
    </citation>
    <scope>NUCLEOTIDE SEQUENCE [LARGE SCALE GENOMIC DNA]</scope>
    <source>
        <strain evidence="4">YIM D21,KCTC 23444,ACCC 10710</strain>
    </source>
</reference>
<organism evidence="3 4">
    <name type="scientific">Roseivivax sediminis</name>
    <dbReference type="NCBI Taxonomy" id="936889"/>
    <lineage>
        <taxon>Bacteria</taxon>
        <taxon>Pseudomonadati</taxon>
        <taxon>Pseudomonadota</taxon>
        <taxon>Alphaproteobacteria</taxon>
        <taxon>Rhodobacterales</taxon>
        <taxon>Roseobacteraceae</taxon>
        <taxon>Roseivivax</taxon>
    </lineage>
</organism>
<name>A0A1I1W1Q3_9RHOB</name>
<protein>
    <submittedName>
        <fullName evidence="3">Acetyl esterase/lipase</fullName>
    </submittedName>
</protein>
<dbReference type="OrthoDB" id="9806180at2"/>
<dbReference type="InterPro" id="IPR029058">
    <property type="entry name" value="AB_hydrolase_fold"/>
</dbReference>
<dbReference type="PANTHER" id="PTHR48081:SF8">
    <property type="entry name" value="ALPHA_BETA HYDROLASE FOLD-3 DOMAIN-CONTAINING PROTEIN-RELATED"/>
    <property type="match status" value="1"/>
</dbReference>
<keyword evidence="1" id="KW-0378">Hydrolase</keyword>
<dbReference type="EMBL" id="FOMS01000004">
    <property type="protein sequence ID" value="SFD89122.1"/>
    <property type="molecule type" value="Genomic_DNA"/>
</dbReference>
<sequence>MSWQAKLLARHMRALVKPWLARIANPGDFAQDVGRANLLLRRPPFLRRFRRPDGLTWISAGPTVPGRAILYFHGGAYVAGSPRSYSGPLGQLSRLTGVEVCAPRYRLAPDHPFPAAYEDAERAWRSLHGLGYSAEDVVIGGDSAGGGLALALLSALCRRGTPPRAAFAFSPWTDLAMTGESLTANRDIDAILPVEKMEEVIELYLGRHSRTDPRASPLYAEFPGCPPVLLQYGEAEILRDDSRRMAERLRGFGAEVTEEVVPDVPHVWQILDGWLPEARASLESTARFVQASLELDTNR</sequence>
<accession>A0A1I1W1Q3</accession>
<feature type="domain" description="Alpha/beta hydrolase fold-3" evidence="2">
    <location>
        <begin position="69"/>
        <end position="269"/>
    </location>
</feature>
<evidence type="ECO:0000313" key="3">
    <source>
        <dbReference type="EMBL" id="SFD89122.1"/>
    </source>
</evidence>
<dbReference type="RefSeq" id="WP_149755334.1">
    <property type="nucleotide sequence ID" value="NZ_FOMS01000004.1"/>
</dbReference>
<keyword evidence="4" id="KW-1185">Reference proteome</keyword>
<dbReference type="InterPro" id="IPR050300">
    <property type="entry name" value="GDXG_lipolytic_enzyme"/>
</dbReference>
<dbReference type="PANTHER" id="PTHR48081">
    <property type="entry name" value="AB HYDROLASE SUPERFAMILY PROTEIN C4A8.06C"/>
    <property type="match status" value="1"/>
</dbReference>
<evidence type="ECO:0000259" key="2">
    <source>
        <dbReference type="Pfam" id="PF07859"/>
    </source>
</evidence>
<gene>
    <name evidence="3" type="ORF">SAMN04515678_10483</name>
</gene>
<dbReference type="Proteomes" id="UP000325289">
    <property type="component" value="Unassembled WGS sequence"/>
</dbReference>
<evidence type="ECO:0000256" key="1">
    <source>
        <dbReference type="ARBA" id="ARBA00022801"/>
    </source>
</evidence>
<dbReference type="Pfam" id="PF07859">
    <property type="entry name" value="Abhydrolase_3"/>
    <property type="match status" value="1"/>
</dbReference>
<dbReference type="Gene3D" id="3.40.50.1820">
    <property type="entry name" value="alpha/beta hydrolase"/>
    <property type="match status" value="1"/>
</dbReference>
<evidence type="ECO:0000313" key="4">
    <source>
        <dbReference type="Proteomes" id="UP000325289"/>
    </source>
</evidence>
<dbReference type="GO" id="GO:0016787">
    <property type="term" value="F:hydrolase activity"/>
    <property type="evidence" value="ECO:0007669"/>
    <property type="project" value="UniProtKB-KW"/>
</dbReference>
<dbReference type="SUPFAM" id="SSF53474">
    <property type="entry name" value="alpha/beta-Hydrolases"/>
    <property type="match status" value="1"/>
</dbReference>